<reference evidence="2" key="1">
    <citation type="submission" date="2025-08" db="UniProtKB">
        <authorList>
            <consortium name="RefSeq"/>
        </authorList>
    </citation>
    <scope>IDENTIFICATION</scope>
    <source>
        <strain evidence="2">Mau12</strain>
        <tissue evidence="2">Whole Body</tissue>
    </source>
</reference>
<accession>A0A6P8KAT5</accession>
<name>A0A6P8KAT5_DROMA</name>
<proteinExistence type="predicted"/>
<gene>
    <name evidence="2" type="primary">LOC117144338</name>
</gene>
<evidence type="ECO:0000313" key="1">
    <source>
        <dbReference type="Proteomes" id="UP000515162"/>
    </source>
</evidence>
<dbReference type="GeneID" id="117144338"/>
<dbReference type="RefSeq" id="XP_033165342.1">
    <property type="nucleotide sequence ID" value="XM_033309451.1"/>
</dbReference>
<keyword evidence="1" id="KW-1185">Reference proteome</keyword>
<evidence type="ECO:0000313" key="2">
    <source>
        <dbReference type="RefSeq" id="XP_033165342.1"/>
    </source>
</evidence>
<organism evidence="1 2">
    <name type="scientific">Drosophila mauritiana</name>
    <name type="common">Fruit fly</name>
    <dbReference type="NCBI Taxonomy" id="7226"/>
    <lineage>
        <taxon>Eukaryota</taxon>
        <taxon>Metazoa</taxon>
        <taxon>Ecdysozoa</taxon>
        <taxon>Arthropoda</taxon>
        <taxon>Hexapoda</taxon>
        <taxon>Insecta</taxon>
        <taxon>Pterygota</taxon>
        <taxon>Neoptera</taxon>
        <taxon>Endopterygota</taxon>
        <taxon>Diptera</taxon>
        <taxon>Brachycera</taxon>
        <taxon>Muscomorpha</taxon>
        <taxon>Ephydroidea</taxon>
        <taxon>Drosophilidae</taxon>
        <taxon>Drosophila</taxon>
        <taxon>Sophophora</taxon>
    </lineage>
</organism>
<dbReference type="AlphaFoldDB" id="A0A6P8KAT5"/>
<dbReference type="Proteomes" id="UP000515162">
    <property type="component" value="Chromosome 3R"/>
</dbReference>
<sequence length="163" mass="19113">MSVVRQTFLMGDDERKSYKSVFSTRYTTTMGIAFGRQTTKFDIPIHDTRAMLDRNVKRHEDDVRFVGEFDDTEDARFFKYTPVFDDRDVCPKDPSYTKFKCPMEINCKERLKKDTVRYNNQLKNEISKLIDYQKNALEAAYFVKCPNWQLAQSACKIPASPFG</sequence>
<dbReference type="InterPro" id="IPR032004">
    <property type="entry name" value="DUF4790"/>
</dbReference>
<dbReference type="Pfam" id="PF16037">
    <property type="entry name" value="DUF4790"/>
    <property type="match status" value="1"/>
</dbReference>
<protein>
    <submittedName>
        <fullName evidence="2">Uncharacterized protein LOC117144338 isoform X2</fullName>
    </submittedName>
</protein>